<dbReference type="SUPFAM" id="SSF49899">
    <property type="entry name" value="Concanavalin A-like lectins/glucanases"/>
    <property type="match status" value="1"/>
</dbReference>
<keyword evidence="3" id="KW-0746">Sphingolipid metabolism</keyword>
<dbReference type="EC" id="3.2.1.46" evidence="2"/>
<sequence length="818" mass="86042">MRDTTLRSSRPPAALAAVLALLLGLFWTQQAAPAHAAPATTAITVDGKGTGRTFDGIGAISGGGGNSRLLIDYPEPERSQILDYLFKPGYGASLQILKVEIGGDTNSTDGAESSYQHAKGTVDCNTGYEWWLMGQAKARNPHIKLYGLAWGAPGWVSDGTGDNFFTSDAVNYLMGWLGCARSHGLTIDYLGGWNERGYNKSWYENLHATLAADGYHHTQVVGADSGWDVATAMRSDPAFDNSVDIIGTHYPCSYMSAMTSCSTTSDALATGKQLWASENGSEDYDTGGAPMARAINRGYLDAKMSAYINWPLIAAIYPNLPYNTMGLMTATQPWSGTYSVGKSLWAAAQTTQFTDPGWSYIDTASGYLGGDRTNGSYVSYQAPHSTAWSTVLETLDATAPQTVTFKVTGGLPGGALHVWSSDFASNDQSDYMVRQPDLTASGGTYSLTVQPGRVYTVTTVRGGGAGTAKPPARGVLKLPYADSFDSVPIGGEAPLLADQQGSFEAVRCGGGRPGTCIQQMAPSSPVTWDNTSDPYATLGDLGWANYTVSVDTRLTQDGAVQLLGRVGTQQGFSPAGIDAYYLTLSHDGSWAIQRNTTSHTVTTLASGTLPAAAGDGWHRLSLTFDSTAITASVDGTQVGSVTDGSYASGQVGIGTSGYVQAQFDNLSITPGPEQSYAGTYRLVNRNSGKVLDVANQLAADGSAVDQWSDNGGANQQWTVQPTGDGYYRLVGVQSGKALEVPQADPNEGTQLDIRAASAGDVAQEWRVVPSGGGYATVENRATGMLADVNGQSTADGAKVIEWPANGGANQQWELVPVG</sequence>
<dbReference type="PANTHER" id="PTHR15172">
    <property type="entry name" value="GALACTOCEREBROSIDASE"/>
    <property type="match status" value="1"/>
</dbReference>
<dbReference type="InterPro" id="IPR001286">
    <property type="entry name" value="Glyco_hydro_59"/>
</dbReference>
<dbReference type="InterPro" id="IPR000772">
    <property type="entry name" value="Ricin_B_lectin"/>
</dbReference>
<organism evidence="8 9">
    <name type="scientific">Streptomyces humicola</name>
    <dbReference type="NCBI Taxonomy" id="2953240"/>
    <lineage>
        <taxon>Bacteria</taxon>
        <taxon>Bacillati</taxon>
        <taxon>Actinomycetota</taxon>
        <taxon>Actinomycetes</taxon>
        <taxon>Kitasatosporales</taxon>
        <taxon>Streptomycetaceae</taxon>
        <taxon>Streptomyces</taxon>
    </lineage>
</organism>
<dbReference type="PANTHER" id="PTHR15172:SF1">
    <property type="entry name" value="GALACTOCEREBROSIDASE"/>
    <property type="match status" value="1"/>
</dbReference>
<evidence type="ECO:0000256" key="6">
    <source>
        <dbReference type="SAM" id="SignalP"/>
    </source>
</evidence>
<dbReference type="InterPro" id="IPR013785">
    <property type="entry name" value="Aldolase_TIM"/>
</dbReference>
<dbReference type="SMART" id="SM00458">
    <property type="entry name" value="RICIN"/>
    <property type="match status" value="1"/>
</dbReference>
<keyword evidence="3" id="KW-0443">Lipid metabolism</keyword>
<evidence type="ECO:0000256" key="1">
    <source>
        <dbReference type="ARBA" id="ARBA00005637"/>
    </source>
</evidence>
<dbReference type="InterPro" id="IPR035992">
    <property type="entry name" value="Ricin_B-like_lectins"/>
</dbReference>
<evidence type="ECO:0000256" key="2">
    <source>
        <dbReference type="ARBA" id="ARBA00012657"/>
    </source>
</evidence>
<keyword evidence="4" id="KW-0442">Lipid degradation</keyword>
<dbReference type="EMBL" id="JANFNG010000002">
    <property type="protein sequence ID" value="MCQ4080107.1"/>
    <property type="molecule type" value="Genomic_DNA"/>
</dbReference>
<dbReference type="InterPro" id="IPR017853">
    <property type="entry name" value="GH"/>
</dbReference>
<accession>A0ABT1PU98</accession>
<gene>
    <name evidence="8" type="ORF">NGB36_05750</name>
</gene>
<dbReference type="Gene3D" id="2.60.120.560">
    <property type="entry name" value="Exo-inulinase, domain 1"/>
    <property type="match status" value="1"/>
</dbReference>
<dbReference type="PROSITE" id="PS50231">
    <property type="entry name" value="RICIN_B_LECTIN"/>
    <property type="match status" value="1"/>
</dbReference>
<proteinExistence type="inferred from homology"/>
<keyword evidence="9" id="KW-1185">Reference proteome</keyword>
<feature type="domain" description="Ricin B lectin" evidence="7">
    <location>
        <begin position="677"/>
        <end position="815"/>
    </location>
</feature>
<feature type="signal peptide" evidence="6">
    <location>
        <begin position="1"/>
        <end position="36"/>
    </location>
</feature>
<dbReference type="Pfam" id="PF02057">
    <property type="entry name" value="Glyco_hydro_59"/>
    <property type="match status" value="1"/>
</dbReference>
<dbReference type="Gene3D" id="3.20.20.80">
    <property type="entry name" value="Glycosidases"/>
    <property type="match status" value="1"/>
</dbReference>
<dbReference type="RefSeq" id="WP_255918964.1">
    <property type="nucleotide sequence ID" value="NZ_JANFNG010000002.1"/>
</dbReference>
<evidence type="ECO:0000256" key="5">
    <source>
        <dbReference type="ARBA" id="ARBA00033098"/>
    </source>
</evidence>
<name>A0ABT1PU98_9ACTN</name>
<dbReference type="SUPFAM" id="SSF51445">
    <property type="entry name" value="(Trans)glycosidases"/>
    <property type="match status" value="1"/>
</dbReference>
<dbReference type="SUPFAM" id="SSF50370">
    <property type="entry name" value="Ricin B-like lectins"/>
    <property type="match status" value="1"/>
</dbReference>
<evidence type="ECO:0000313" key="8">
    <source>
        <dbReference type="EMBL" id="MCQ4080107.1"/>
    </source>
</evidence>
<dbReference type="Gene3D" id="3.20.20.70">
    <property type="entry name" value="Aldolase class I"/>
    <property type="match status" value="1"/>
</dbReference>
<dbReference type="Gene3D" id="2.80.10.50">
    <property type="match status" value="1"/>
</dbReference>
<evidence type="ECO:0000256" key="4">
    <source>
        <dbReference type="ARBA" id="ARBA00022963"/>
    </source>
</evidence>
<reference evidence="8" key="1">
    <citation type="submission" date="2022-06" db="EMBL/GenBank/DDBJ databases">
        <title>Draft genome sequence of Streptomyces sp. RB6PN25 isolated from peat swamp forest in Thailand.</title>
        <authorList>
            <person name="Duangmal K."/>
            <person name="Klaysubun C."/>
        </authorList>
    </citation>
    <scope>NUCLEOTIDE SEQUENCE</scope>
    <source>
        <strain evidence="8">RB6PN25</strain>
    </source>
</reference>
<evidence type="ECO:0000313" key="9">
    <source>
        <dbReference type="Proteomes" id="UP001057702"/>
    </source>
</evidence>
<comment type="similarity">
    <text evidence="1">Belongs to the glycosyl hydrolase 59 family.</text>
</comment>
<feature type="chain" id="PRO_5047450648" description="galactosylceramidase" evidence="6">
    <location>
        <begin position="37"/>
        <end position="818"/>
    </location>
</feature>
<dbReference type="Pfam" id="PF14200">
    <property type="entry name" value="RicinB_lectin_2"/>
    <property type="match status" value="2"/>
</dbReference>
<dbReference type="InterPro" id="IPR049162">
    <property type="entry name" value="GH59_C"/>
</dbReference>
<protein>
    <recommendedName>
        <fullName evidence="2">galactosylceramidase</fullName>
        <ecNumber evidence="2">3.2.1.46</ecNumber>
    </recommendedName>
    <alternativeName>
        <fullName evidence="5">Galactosylceramidase</fullName>
    </alternativeName>
</protein>
<comment type="caution">
    <text evidence="8">The sequence shown here is derived from an EMBL/GenBank/DDBJ whole genome shotgun (WGS) entry which is preliminary data.</text>
</comment>
<evidence type="ECO:0000259" key="7">
    <source>
        <dbReference type="SMART" id="SM00458"/>
    </source>
</evidence>
<dbReference type="Pfam" id="PF21708">
    <property type="entry name" value="Glyco_hydro_59_C"/>
    <property type="match status" value="1"/>
</dbReference>
<dbReference type="PRINTS" id="PR00850">
    <property type="entry name" value="GLHYDRLASE59"/>
</dbReference>
<evidence type="ECO:0000256" key="3">
    <source>
        <dbReference type="ARBA" id="ARBA00022919"/>
    </source>
</evidence>
<dbReference type="InterPro" id="IPR049161">
    <property type="entry name" value="GH59_cat"/>
</dbReference>
<dbReference type="Proteomes" id="UP001057702">
    <property type="component" value="Unassembled WGS sequence"/>
</dbReference>
<keyword evidence="6" id="KW-0732">Signal</keyword>
<dbReference type="InterPro" id="IPR013320">
    <property type="entry name" value="ConA-like_dom_sf"/>
</dbReference>